<evidence type="ECO:0000313" key="1">
    <source>
        <dbReference type="EMBL" id="KAF3536232.1"/>
    </source>
</evidence>
<dbReference type="Proteomes" id="UP000712600">
    <property type="component" value="Unassembled WGS sequence"/>
</dbReference>
<protein>
    <submittedName>
        <fullName evidence="1">Uncharacterized protein</fullName>
    </submittedName>
</protein>
<name>A0A8S9Q979_BRACR</name>
<dbReference type="AlphaFoldDB" id="A0A8S9Q979"/>
<organism evidence="1 2">
    <name type="scientific">Brassica cretica</name>
    <name type="common">Mustard</name>
    <dbReference type="NCBI Taxonomy" id="69181"/>
    <lineage>
        <taxon>Eukaryota</taxon>
        <taxon>Viridiplantae</taxon>
        <taxon>Streptophyta</taxon>
        <taxon>Embryophyta</taxon>
        <taxon>Tracheophyta</taxon>
        <taxon>Spermatophyta</taxon>
        <taxon>Magnoliopsida</taxon>
        <taxon>eudicotyledons</taxon>
        <taxon>Gunneridae</taxon>
        <taxon>Pentapetalae</taxon>
        <taxon>rosids</taxon>
        <taxon>malvids</taxon>
        <taxon>Brassicales</taxon>
        <taxon>Brassicaceae</taxon>
        <taxon>Brassiceae</taxon>
        <taxon>Brassica</taxon>
    </lineage>
</organism>
<evidence type="ECO:0000313" key="2">
    <source>
        <dbReference type="Proteomes" id="UP000712600"/>
    </source>
</evidence>
<gene>
    <name evidence="1" type="ORF">F2Q69_00021305</name>
</gene>
<accession>A0A8S9Q979</accession>
<reference evidence="1" key="1">
    <citation type="submission" date="2019-12" db="EMBL/GenBank/DDBJ databases">
        <title>Genome sequencing and annotation of Brassica cretica.</title>
        <authorList>
            <person name="Studholme D.J."/>
            <person name="Sarris P."/>
        </authorList>
    </citation>
    <scope>NUCLEOTIDE SEQUENCE</scope>
    <source>
        <strain evidence="1">PFS-109/04</strain>
        <tissue evidence="1">Leaf</tissue>
    </source>
</reference>
<proteinExistence type="predicted"/>
<sequence length="54" mass="6568">MKRRQRRRWLTAEQPLTTACRSQSSAIDLISQERQRLLRISVERRESKGDKRER</sequence>
<comment type="caution">
    <text evidence="1">The sequence shown here is derived from an EMBL/GenBank/DDBJ whole genome shotgun (WGS) entry which is preliminary data.</text>
</comment>
<dbReference type="EMBL" id="QGKX02001290">
    <property type="protein sequence ID" value="KAF3536232.1"/>
    <property type="molecule type" value="Genomic_DNA"/>
</dbReference>